<dbReference type="RefSeq" id="WP_089732835.1">
    <property type="nucleotide sequence ID" value="NZ_FNIA01000008.1"/>
</dbReference>
<dbReference type="Proteomes" id="UP000199370">
    <property type="component" value="Unassembled WGS sequence"/>
</dbReference>
<feature type="transmembrane region" description="Helical" evidence="1">
    <location>
        <begin position="112"/>
        <end position="129"/>
    </location>
</feature>
<keyword evidence="1" id="KW-1133">Transmembrane helix</keyword>
<proteinExistence type="predicted"/>
<keyword evidence="3" id="KW-1185">Reference proteome</keyword>
<dbReference type="STRING" id="996166.SAMN05192554_10815"/>
<keyword evidence="1" id="KW-0472">Membrane</keyword>
<evidence type="ECO:0000256" key="1">
    <source>
        <dbReference type="SAM" id="Phobius"/>
    </source>
</evidence>
<gene>
    <name evidence="2" type="ORF">SAMN05192554_10815</name>
</gene>
<feature type="transmembrane region" description="Helical" evidence="1">
    <location>
        <begin position="135"/>
        <end position="161"/>
    </location>
</feature>
<dbReference type="InterPro" id="IPR046157">
    <property type="entry name" value="DUF6159"/>
</dbReference>
<reference evidence="2 3" key="1">
    <citation type="submission" date="2016-10" db="EMBL/GenBank/DDBJ databases">
        <authorList>
            <person name="de Groot N.N."/>
        </authorList>
    </citation>
    <scope>NUCLEOTIDE SEQUENCE [LARGE SCALE GENOMIC DNA]</scope>
    <source>
        <strain evidence="3">EB21,IBRC-M 10013,KCTC 4048</strain>
    </source>
</reference>
<organism evidence="2 3">
    <name type="scientific">Haloarchaeobius iranensis</name>
    <dbReference type="NCBI Taxonomy" id="996166"/>
    <lineage>
        <taxon>Archaea</taxon>
        <taxon>Methanobacteriati</taxon>
        <taxon>Methanobacteriota</taxon>
        <taxon>Stenosarchaea group</taxon>
        <taxon>Halobacteria</taxon>
        <taxon>Halobacteriales</taxon>
        <taxon>Halorubellaceae</taxon>
        <taxon>Haloarchaeobius</taxon>
    </lineage>
</organism>
<name>A0A1G9WF35_9EURY</name>
<protein>
    <recommendedName>
        <fullName evidence="4">Glycerophosphoryl diester phosphodiesterase membrane domain-containing protein</fullName>
    </recommendedName>
</protein>
<feature type="transmembrane region" description="Helical" evidence="1">
    <location>
        <begin position="189"/>
        <end position="214"/>
    </location>
</feature>
<dbReference type="AlphaFoldDB" id="A0A1G9WF35"/>
<dbReference type="EMBL" id="FNIA01000008">
    <property type="protein sequence ID" value="SDM82645.1"/>
    <property type="molecule type" value="Genomic_DNA"/>
</dbReference>
<evidence type="ECO:0000313" key="3">
    <source>
        <dbReference type="Proteomes" id="UP000199370"/>
    </source>
</evidence>
<feature type="transmembrane region" description="Helical" evidence="1">
    <location>
        <begin position="59"/>
        <end position="84"/>
    </location>
</feature>
<feature type="transmembrane region" description="Helical" evidence="1">
    <location>
        <begin position="27"/>
        <end position="47"/>
    </location>
</feature>
<evidence type="ECO:0000313" key="2">
    <source>
        <dbReference type="EMBL" id="SDM82645.1"/>
    </source>
</evidence>
<accession>A0A1G9WF35</accession>
<keyword evidence="1" id="KW-0812">Transmembrane</keyword>
<sequence>MGFLTRLKTGWALTKDSLRVLRGDPELAVFPLVGGVAGLAYMALLFGGSSLAGVFATDVGLYATLFLLYLGTTFVASFTTAALVHETRTAFEGGDPSFRSGMAAAWRNKGTLLAWSVVSATVGVIIQLIDSQDNLVAEILASIVSVAWSILTYFVVPVIAFEDVSVVEAIRRSGDTFKQTWGETAGAHFGVGIVTFLLMLPVVLVAALLVVGGVASGSGVGVGLTLAVVAGLFVCMYLFSTTLSSIAKTALYVYATEGRRPGAFEDVDFGHVPE</sequence>
<feature type="transmembrane region" description="Helical" evidence="1">
    <location>
        <begin position="220"/>
        <end position="239"/>
    </location>
</feature>
<dbReference type="OrthoDB" id="163788at2157"/>
<dbReference type="Pfam" id="PF19656">
    <property type="entry name" value="DUF6159"/>
    <property type="match status" value="1"/>
</dbReference>
<evidence type="ECO:0008006" key="4">
    <source>
        <dbReference type="Google" id="ProtNLM"/>
    </source>
</evidence>